<organism evidence="2 3">
    <name type="scientific">Heterorhabditis bacteriophora</name>
    <name type="common">Entomopathogenic nematode worm</name>
    <dbReference type="NCBI Taxonomy" id="37862"/>
    <lineage>
        <taxon>Eukaryota</taxon>
        <taxon>Metazoa</taxon>
        <taxon>Ecdysozoa</taxon>
        <taxon>Nematoda</taxon>
        <taxon>Chromadorea</taxon>
        <taxon>Rhabditida</taxon>
        <taxon>Rhabditina</taxon>
        <taxon>Rhabditomorpha</taxon>
        <taxon>Strongyloidea</taxon>
        <taxon>Heterorhabditidae</taxon>
        <taxon>Heterorhabditis</taxon>
    </lineage>
</organism>
<dbReference type="WBParaSite" id="Hba_06296">
    <property type="protein sequence ID" value="Hba_06296"/>
    <property type="gene ID" value="Hba_06296"/>
</dbReference>
<feature type="region of interest" description="Disordered" evidence="1">
    <location>
        <begin position="127"/>
        <end position="146"/>
    </location>
</feature>
<reference evidence="3" key="1">
    <citation type="submission" date="2016-11" db="UniProtKB">
        <authorList>
            <consortium name="WormBaseParasite"/>
        </authorList>
    </citation>
    <scope>IDENTIFICATION</scope>
</reference>
<evidence type="ECO:0000256" key="1">
    <source>
        <dbReference type="SAM" id="MobiDB-lite"/>
    </source>
</evidence>
<keyword evidence="2" id="KW-1185">Reference proteome</keyword>
<evidence type="ECO:0000313" key="2">
    <source>
        <dbReference type="Proteomes" id="UP000095283"/>
    </source>
</evidence>
<protein>
    <submittedName>
        <fullName evidence="3">Uncharacterized protein</fullName>
    </submittedName>
</protein>
<evidence type="ECO:0000313" key="3">
    <source>
        <dbReference type="WBParaSite" id="Hba_06296"/>
    </source>
</evidence>
<proteinExistence type="predicted"/>
<accession>A0A1I7WMC4</accession>
<name>A0A1I7WMC4_HETBA</name>
<dbReference type="AlphaFoldDB" id="A0A1I7WMC4"/>
<sequence length="185" mass="20894">MPSTSGVESPDRTLPMRMEAPETPSKCLAVSIEAFSCFCFICFRFLQLDDSGLFTDGFPILSTSTPLKRSHIEFASPVYHMEDQIVDSESSKQFIRMRIMIVICLDKNSNDGNLAFKFSTSEFVSTEASSHPDVPPRKRKRELEADEVFRSPKKPLKPVIIQMMVFSILADGYELLLVQPGFNEI</sequence>
<dbReference type="Proteomes" id="UP000095283">
    <property type="component" value="Unplaced"/>
</dbReference>